<accession>A0A3D8T3V6</accession>
<dbReference type="SUPFAM" id="SSF48371">
    <property type="entry name" value="ARM repeat"/>
    <property type="match status" value="2"/>
</dbReference>
<dbReference type="GO" id="GO:0048015">
    <property type="term" value="P:phosphatidylinositol-mediated signaling"/>
    <property type="evidence" value="ECO:0007669"/>
    <property type="project" value="TreeGrafter"/>
</dbReference>
<dbReference type="GO" id="GO:0046854">
    <property type="term" value="P:phosphatidylinositol phosphate biosynthetic process"/>
    <property type="evidence" value="ECO:0007669"/>
    <property type="project" value="InterPro"/>
</dbReference>
<dbReference type="InterPro" id="IPR045495">
    <property type="entry name" value="PI4K_N"/>
</dbReference>
<evidence type="ECO:0000256" key="5">
    <source>
        <dbReference type="ARBA" id="ARBA00022741"/>
    </source>
</evidence>
<reference evidence="11 12" key="1">
    <citation type="journal article" date="2018" name="IMA Fungus">
        <title>IMA Genome-F 9: Draft genome sequence of Annulohypoxylon stygium, Aspergillus mulundensis, Berkeleyomyces basicola (syn. Thielaviopsis basicola), Ceratocystis smalleyi, two Cercospora beticola strains, Coleophoma cylindrospora, Fusarium fracticaudum, Phialophora cf. hyalina, and Morchella septimelata.</title>
        <authorList>
            <person name="Wingfield B.D."/>
            <person name="Bills G.F."/>
            <person name="Dong Y."/>
            <person name="Huang W."/>
            <person name="Nel W.J."/>
            <person name="Swalarsk-Parry B.S."/>
            <person name="Vaghefi N."/>
            <person name="Wilken P.M."/>
            <person name="An Z."/>
            <person name="de Beer Z.W."/>
            <person name="De Vos L."/>
            <person name="Chen L."/>
            <person name="Duong T.A."/>
            <person name="Gao Y."/>
            <person name="Hammerbacher A."/>
            <person name="Kikkert J.R."/>
            <person name="Li Y."/>
            <person name="Li H."/>
            <person name="Li K."/>
            <person name="Li Q."/>
            <person name="Liu X."/>
            <person name="Ma X."/>
            <person name="Naidoo K."/>
            <person name="Pethybridge S.J."/>
            <person name="Sun J."/>
            <person name="Steenkamp E.T."/>
            <person name="van der Nest M.A."/>
            <person name="van Wyk S."/>
            <person name="Wingfield M.J."/>
            <person name="Xiong C."/>
            <person name="Yue Q."/>
            <person name="Zhang X."/>
        </authorList>
    </citation>
    <scope>NUCLEOTIDE SEQUENCE [LARGE SCALE GENOMIC DNA]</scope>
    <source>
        <strain evidence="11 12">DSM 5745</strain>
    </source>
</reference>
<dbReference type="PROSITE" id="PS51545">
    <property type="entry name" value="PIK_HELICAL"/>
    <property type="match status" value="1"/>
</dbReference>
<keyword evidence="6" id="KW-0418">Kinase</keyword>
<dbReference type="FunFam" id="3.30.1010.10:FF:000014">
    <property type="entry name" value="Phosphatidylinositol 4-kinase STT4"/>
    <property type="match status" value="1"/>
</dbReference>
<dbReference type="InterPro" id="IPR001263">
    <property type="entry name" value="PI3K_accessory_dom"/>
</dbReference>
<evidence type="ECO:0000313" key="12">
    <source>
        <dbReference type="Proteomes" id="UP000256690"/>
    </source>
</evidence>
<evidence type="ECO:0000256" key="2">
    <source>
        <dbReference type="ARBA" id="ARBA00006209"/>
    </source>
</evidence>
<feature type="domain" description="PI3K/PI4K catalytic" evidence="9">
    <location>
        <begin position="1692"/>
        <end position="1982"/>
    </location>
</feature>
<dbReference type="InterPro" id="IPR018936">
    <property type="entry name" value="PI3/4_kinase_CS"/>
</dbReference>
<feature type="domain" description="PIK helical" evidence="10">
    <location>
        <begin position="1394"/>
        <end position="1580"/>
    </location>
</feature>
<comment type="catalytic activity">
    <reaction evidence="1">
        <text>a 1,2-diacyl-sn-glycero-3-phospho-(1D-myo-inositol) + ATP = a 1,2-diacyl-sn-glycero-3-phospho-(1D-myo-inositol 4-phosphate) + ADP + H(+)</text>
        <dbReference type="Rhea" id="RHEA:19877"/>
        <dbReference type="ChEBI" id="CHEBI:15378"/>
        <dbReference type="ChEBI" id="CHEBI:30616"/>
        <dbReference type="ChEBI" id="CHEBI:57880"/>
        <dbReference type="ChEBI" id="CHEBI:58178"/>
        <dbReference type="ChEBI" id="CHEBI:456216"/>
        <dbReference type="EC" id="2.7.1.67"/>
    </reaction>
</comment>
<dbReference type="STRING" id="1810919.A0A3D8T3V6"/>
<dbReference type="EC" id="2.7.1.67" evidence="3"/>
<dbReference type="Gene3D" id="1.10.1070.11">
    <property type="entry name" value="Phosphatidylinositol 3-/4-kinase, catalytic domain"/>
    <property type="match status" value="1"/>
</dbReference>
<dbReference type="EMBL" id="PVWQ01000001">
    <property type="protein sequence ID" value="RDW93235.1"/>
    <property type="molecule type" value="Genomic_DNA"/>
</dbReference>
<gene>
    <name evidence="11" type="ORF">DSM5745_00557</name>
</gene>
<dbReference type="PROSITE" id="PS50290">
    <property type="entry name" value="PI3_4_KINASE_3"/>
    <property type="match status" value="1"/>
</dbReference>
<sequence length="1998" mass="223950">MTRSLRRHNYRTNLVSDQPKLPSRLTYDGRVRILDKLWLDIDLADNQNSFSPSIRTSALEKLANLAVSAPEDCGETEIDQLTRQCQHLKKRSNGSLNGVLHNQSPVSRVPMDTRELCVLVSLCKAAPSVAKEEHASRLISQLSQYLPESHGQLFRPSPFLHDIRPSPWETLSYHLTFALLHLGSSYSPLRQIVLTSVDEYLYNCAEAINILVSAHSPEDTRASPHESVNILAICISIVGFLKAAATFSSFWTATEKLRMVDHLRSMFSEKFMIAIETASSTVRSAGTVDGTFRDWRRYARRYTTNGRPLGAMLLQKGYMRFIKSCVTSLVGAKDMSDDELLDDYVVGVGIARSHDEAEISLVDRLTSIIADEIQLLEDGSDYLQVGSPGQQRLAFSVKALALMGYLNCIIISEDTANIEDFLSWLEDTLIDPNQMSCPELATTTLKCLTIISRMSVNSASSGSRSLLRFIVEGGIHAGNIGPVAARCLSQVLGVLSQDSVITTLYSLGNVLSPGSGTDKPYPGQANGVPSITQFEQTKNGSIASLSVIETEDNTPYRSIVHAIVTIATSSHDEQISALAQSMLLQKISKLNTAVDACIIKESAALSITIGAAEFQLLLKFYDRVFRDGIAKGYGNVVNAVLSAMTYLSVSLKRNSPLYRLYLVHLLESLVNKGDATDLEHERHKDITLAPEDISPLLKPLALLVSSSKESGDFPEQYDQDVSTLFRDAWFNIAVHGISLSSAVGKSHHEELRLLAKHSPTLVSEDQMDMIESDVELNTVLRRGLGPQRHIEQKKQLVNEIPHRELDIKRLSYPKAVFLNAALLLENLRAYSGTCTKPMSYFRDPALATSEMASCMTAVADKVVGCYLTLTLSGRKEGFSVPYLSKELAGFFIACCHRIERIQKVAILCANRIIKECPSALCDKHSLFALLELLTVIWRSCHEEELDEFEWKPSFTSLIGHVKVDLPDNYGYRRRTLEVLLERAREWITTVMDIAPLDVKGLLQTYLSASDDNDGYGDVSMGRSFALEMGSLIPQTDHRLGSIESPGVTRVNIASNFIAQHTARQKYRRTDGTMPPSDGSSLPPLEPSRSIEKSLFGIHTAVRSGRQVTLSGIRDTLQRAAALLCGSNAANVAIAHFLVSLPFQIFSKESIEIGVSLWLGVMHENPRLEPTILFEVVHQWENTILRRQRLFDPSFNHIDPMYAKIELLPTNKDSMLQQQKLAQNILAPHLQIIQLFESHFNAVRLGNAQTQRLFCRFIDRTTVGLLHASNHPLARELHFRIVYFCLKVLRHCTSLDNVTLWRLKNQTMSAALSWFTHPPRWSFGGNRLQLKAEDKILSDVITALTKMSDVGCNTRWPYTSLQAKQDLLQVLLENERTRLKVWLFPLEPDRKHNASQSSLSKHLTEENMLRIAWGESPGLAIQLATRSSSGKLNSDLRKLLLSFPEKAIDEPSSLEILFGSALPADVSSQLKYLLYWAPVNPIEGLTYFLPAYGNHPYILQYAMKALESHSLDVRFYFVPQLVQALRYDALGYVERYILETAKQSQLFAHQVIWNMKANSYKDEDSQIPDPLKPTLDRFMDTLITSFTAEERDFYEREFSFFNEITGISGKLRPYIKKSKPEKKEKIEEELRKIKVEVGVYLPSNPDGVVVGIDRKSGKPLQSHAKAPYLATFRIQKTRTRWDEDDTNGLGSASSNANELIKSSQYRHSNSHQKTYEVWQSAIFKVGDDCRQDMLALQMIAAFRSIFANIGLDVWVFPYRVTSTAPGCGVIDVLPNSISRDMLGREAVNGLYDYFVSKYGGEDSIQFQEARTNFVKSMAAYSVISYLMQFKDRHNGNIMFDDAGHIIHIDFGFCFDIAPGGVRFERAPFKLTSEMVAVMSGTPHSHAGSHGGSSSGRLPGGSHNPTQTQPYRWFESLVVKAFLASRPYSAKLSHIVSLMLDSGLPCFKPETLKHFRDRFVLEKSEREAAEFMRELVRKSYLSMSTKGYDQFQLLTNGIPY</sequence>
<name>A0A3D8T3V6_9EURO</name>
<dbReference type="GO" id="GO:0004430">
    <property type="term" value="F:1-phosphatidylinositol 4-kinase activity"/>
    <property type="evidence" value="ECO:0007669"/>
    <property type="project" value="UniProtKB-EC"/>
</dbReference>
<dbReference type="Proteomes" id="UP000256690">
    <property type="component" value="Unassembled WGS sequence"/>
</dbReference>
<dbReference type="Gene3D" id="3.30.1010.10">
    <property type="entry name" value="Phosphatidylinositol 3-kinase Catalytic Subunit, Chain A, domain 4"/>
    <property type="match status" value="1"/>
</dbReference>
<dbReference type="Gene3D" id="1.25.40.70">
    <property type="entry name" value="Phosphatidylinositol 3-kinase, accessory domain (PIK)"/>
    <property type="match status" value="1"/>
</dbReference>
<dbReference type="SUPFAM" id="SSF56112">
    <property type="entry name" value="Protein kinase-like (PK-like)"/>
    <property type="match status" value="1"/>
</dbReference>
<dbReference type="FunFam" id="1.10.1070.11:FF:000022">
    <property type="entry name" value="Phosphatidylinositol 4-kinase stt4"/>
    <property type="match status" value="1"/>
</dbReference>
<dbReference type="PANTHER" id="PTHR10048:SF15">
    <property type="entry name" value="PHOSPHATIDYLINOSITOL 4-KINASE ALPHA"/>
    <property type="match status" value="1"/>
</dbReference>
<dbReference type="Pfam" id="PF19274">
    <property type="entry name" value="PI4K_N"/>
    <property type="match status" value="1"/>
</dbReference>
<feature type="region of interest" description="Disordered" evidence="8">
    <location>
        <begin position="1880"/>
        <end position="1905"/>
    </location>
</feature>
<dbReference type="SMART" id="SM00146">
    <property type="entry name" value="PI3Kc"/>
    <property type="match status" value="1"/>
</dbReference>
<keyword evidence="12" id="KW-1185">Reference proteome</keyword>
<organism evidence="11 12">
    <name type="scientific">Aspergillus mulundensis</name>
    <dbReference type="NCBI Taxonomy" id="1810919"/>
    <lineage>
        <taxon>Eukaryota</taxon>
        <taxon>Fungi</taxon>
        <taxon>Dikarya</taxon>
        <taxon>Ascomycota</taxon>
        <taxon>Pezizomycotina</taxon>
        <taxon>Eurotiomycetes</taxon>
        <taxon>Eurotiomycetidae</taxon>
        <taxon>Eurotiales</taxon>
        <taxon>Aspergillaceae</taxon>
        <taxon>Aspergillus</taxon>
        <taxon>Aspergillus subgen. Nidulantes</taxon>
    </lineage>
</organism>
<evidence type="ECO:0000259" key="9">
    <source>
        <dbReference type="PROSITE" id="PS50290"/>
    </source>
</evidence>
<dbReference type="InterPro" id="IPR015433">
    <property type="entry name" value="PI3/4_kinase"/>
</dbReference>
<dbReference type="Pfam" id="PF00613">
    <property type="entry name" value="PI3Ka"/>
    <property type="match status" value="1"/>
</dbReference>
<dbReference type="GO" id="GO:0005524">
    <property type="term" value="F:ATP binding"/>
    <property type="evidence" value="ECO:0007669"/>
    <property type="project" value="UniProtKB-KW"/>
</dbReference>
<dbReference type="RefSeq" id="XP_026608418.1">
    <property type="nucleotide sequence ID" value="XM_026742573.1"/>
</dbReference>
<dbReference type="CDD" id="cd05167">
    <property type="entry name" value="PI4Kc_III_alpha"/>
    <property type="match status" value="1"/>
</dbReference>
<keyword evidence="4" id="KW-0808">Transferase</keyword>
<evidence type="ECO:0000313" key="11">
    <source>
        <dbReference type="EMBL" id="RDW93235.1"/>
    </source>
</evidence>
<comment type="caution">
    <text evidence="11">The sequence shown here is derived from an EMBL/GenBank/DDBJ whole genome shotgun (WGS) entry which is preliminary data.</text>
</comment>
<dbReference type="OrthoDB" id="10264149at2759"/>
<dbReference type="GeneID" id="38110927"/>
<dbReference type="FunFam" id="1.25.40.70:FF:000011">
    <property type="entry name" value="Phosphatidylinositol 4-kinase alpha"/>
    <property type="match status" value="1"/>
</dbReference>
<dbReference type="GO" id="GO:0005737">
    <property type="term" value="C:cytoplasm"/>
    <property type="evidence" value="ECO:0007669"/>
    <property type="project" value="TreeGrafter"/>
</dbReference>
<dbReference type="InterPro" id="IPR011009">
    <property type="entry name" value="Kinase-like_dom_sf"/>
</dbReference>
<evidence type="ECO:0000256" key="7">
    <source>
        <dbReference type="ARBA" id="ARBA00022840"/>
    </source>
</evidence>
<dbReference type="GO" id="GO:0005886">
    <property type="term" value="C:plasma membrane"/>
    <property type="evidence" value="ECO:0007669"/>
    <property type="project" value="TreeGrafter"/>
</dbReference>
<dbReference type="InterPro" id="IPR016024">
    <property type="entry name" value="ARM-type_fold"/>
</dbReference>
<evidence type="ECO:0000256" key="4">
    <source>
        <dbReference type="ARBA" id="ARBA00022679"/>
    </source>
</evidence>
<evidence type="ECO:0000256" key="8">
    <source>
        <dbReference type="SAM" id="MobiDB-lite"/>
    </source>
</evidence>
<dbReference type="PROSITE" id="PS00915">
    <property type="entry name" value="PI3_4_KINASE_1"/>
    <property type="match status" value="1"/>
</dbReference>
<dbReference type="PANTHER" id="PTHR10048">
    <property type="entry name" value="PHOSPHATIDYLINOSITOL KINASE"/>
    <property type="match status" value="1"/>
</dbReference>
<protein>
    <recommendedName>
        <fullName evidence="3">1-phosphatidylinositol 4-kinase</fullName>
        <ecNumber evidence="3">2.7.1.67</ecNumber>
    </recommendedName>
</protein>
<dbReference type="SMART" id="SM00145">
    <property type="entry name" value="PI3Ka"/>
    <property type="match status" value="1"/>
</dbReference>
<evidence type="ECO:0000256" key="6">
    <source>
        <dbReference type="ARBA" id="ARBA00022777"/>
    </source>
</evidence>
<evidence type="ECO:0000259" key="10">
    <source>
        <dbReference type="PROSITE" id="PS51545"/>
    </source>
</evidence>
<evidence type="ECO:0000256" key="3">
    <source>
        <dbReference type="ARBA" id="ARBA00012169"/>
    </source>
</evidence>
<evidence type="ECO:0000256" key="1">
    <source>
        <dbReference type="ARBA" id="ARBA00001686"/>
    </source>
</evidence>
<keyword evidence="5" id="KW-0547">Nucleotide-binding</keyword>
<dbReference type="InterPro" id="IPR042236">
    <property type="entry name" value="PI3K_accessory_sf"/>
</dbReference>
<feature type="region of interest" description="Disordered" evidence="8">
    <location>
        <begin position="1064"/>
        <end position="1085"/>
    </location>
</feature>
<dbReference type="Pfam" id="PF00454">
    <property type="entry name" value="PI3_PI4_kinase"/>
    <property type="match status" value="1"/>
</dbReference>
<keyword evidence="7" id="KW-0067">ATP-binding</keyword>
<comment type="similarity">
    <text evidence="2">Belongs to the PI3/PI4-kinase family. Type III PI4K subfamily.</text>
</comment>
<dbReference type="InterPro" id="IPR000403">
    <property type="entry name" value="PI3/4_kinase_cat_dom"/>
</dbReference>
<dbReference type="InterPro" id="IPR036940">
    <property type="entry name" value="PI3/4_kinase_cat_sf"/>
</dbReference>
<proteinExistence type="inferred from homology"/>
<dbReference type="PROSITE" id="PS00916">
    <property type="entry name" value="PI3_4_KINASE_2"/>
    <property type="match status" value="1"/>
</dbReference>